<organism evidence="1 2">
    <name type="scientific">Canariomyces notabilis</name>
    <dbReference type="NCBI Taxonomy" id="2074819"/>
    <lineage>
        <taxon>Eukaryota</taxon>
        <taxon>Fungi</taxon>
        <taxon>Dikarya</taxon>
        <taxon>Ascomycota</taxon>
        <taxon>Pezizomycotina</taxon>
        <taxon>Sordariomycetes</taxon>
        <taxon>Sordariomycetidae</taxon>
        <taxon>Sordariales</taxon>
        <taxon>Chaetomiaceae</taxon>
        <taxon>Canariomyces</taxon>
    </lineage>
</organism>
<dbReference type="RefSeq" id="XP_064667002.1">
    <property type="nucleotide sequence ID" value="XM_064809296.1"/>
</dbReference>
<evidence type="ECO:0000313" key="1">
    <source>
        <dbReference type="EMBL" id="KAK4109432.1"/>
    </source>
</evidence>
<accession>A0AAN6QMP8</accession>
<sequence length="135" mass="14705">MVFWFSAPSLFAPIAPQGGQLRGLGVHLTPSFDRELRAGSYSFRSCSACLLLFRRLFWANRILNRSLLTGPSLSFPGRNCESLWAHTIPVAQHNSHQATWSPSVLPPPHNPILKSHVHAMPPAATVSGASDPADP</sequence>
<dbReference type="EMBL" id="MU853356">
    <property type="protein sequence ID" value="KAK4109432.1"/>
    <property type="molecule type" value="Genomic_DNA"/>
</dbReference>
<proteinExistence type="predicted"/>
<dbReference type="AlphaFoldDB" id="A0AAN6QMP8"/>
<comment type="caution">
    <text evidence="1">The sequence shown here is derived from an EMBL/GenBank/DDBJ whole genome shotgun (WGS) entry which is preliminary data.</text>
</comment>
<name>A0AAN6QMP8_9PEZI</name>
<evidence type="ECO:0000313" key="2">
    <source>
        <dbReference type="Proteomes" id="UP001302812"/>
    </source>
</evidence>
<dbReference type="GeneID" id="89933419"/>
<reference evidence="1" key="1">
    <citation type="journal article" date="2023" name="Mol. Phylogenet. Evol.">
        <title>Genome-scale phylogeny and comparative genomics of the fungal order Sordariales.</title>
        <authorList>
            <person name="Hensen N."/>
            <person name="Bonometti L."/>
            <person name="Westerberg I."/>
            <person name="Brannstrom I.O."/>
            <person name="Guillou S."/>
            <person name="Cros-Aarteil S."/>
            <person name="Calhoun S."/>
            <person name="Haridas S."/>
            <person name="Kuo A."/>
            <person name="Mondo S."/>
            <person name="Pangilinan J."/>
            <person name="Riley R."/>
            <person name="LaButti K."/>
            <person name="Andreopoulos B."/>
            <person name="Lipzen A."/>
            <person name="Chen C."/>
            <person name="Yan M."/>
            <person name="Daum C."/>
            <person name="Ng V."/>
            <person name="Clum A."/>
            <person name="Steindorff A."/>
            <person name="Ohm R.A."/>
            <person name="Martin F."/>
            <person name="Silar P."/>
            <person name="Natvig D.O."/>
            <person name="Lalanne C."/>
            <person name="Gautier V."/>
            <person name="Ament-Velasquez S.L."/>
            <person name="Kruys A."/>
            <person name="Hutchinson M.I."/>
            <person name="Powell A.J."/>
            <person name="Barry K."/>
            <person name="Miller A.N."/>
            <person name="Grigoriev I.V."/>
            <person name="Debuchy R."/>
            <person name="Gladieux P."/>
            <person name="Hiltunen Thoren M."/>
            <person name="Johannesson H."/>
        </authorList>
    </citation>
    <scope>NUCLEOTIDE SEQUENCE</scope>
    <source>
        <strain evidence="1">CBS 508.74</strain>
    </source>
</reference>
<keyword evidence="2" id="KW-1185">Reference proteome</keyword>
<protein>
    <submittedName>
        <fullName evidence="1">Uncharacterized protein</fullName>
    </submittedName>
</protein>
<dbReference type="Proteomes" id="UP001302812">
    <property type="component" value="Unassembled WGS sequence"/>
</dbReference>
<gene>
    <name evidence="1" type="ORF">N656DRAFT_338710</name>
</gene>
<reference evidence="1" key="2">
    <citation type="submission" date="2023-05" db="EMBL/GenBank/DDBJ databases">
        <authorList>
            <consortium name="Lawrence Berkeley National Laboratory"/>
            <person name="Steindorff A."/>
            <person name="Hensen N."/>
            <person name="Bonometti L."/>
            <person name="Westerberg I."/>
            <person name="Brannstrom I.O."/>
            <person name="Guillou S."/>
            <person name="Cros-Aarteil S."/>
            <person name="Calhoun S."/>
            <person name="Haridas S."/>
            <person name="Kuo A."/>
            <person name="Mondo S."/>
            <person name="Pangilinan J."/>
            <person name="Riley R."/>
            <person name="Labutti K."/>
            <person name="Andreopoulos B."/>
            <person name="Lipzen A."/>
            <person name="Chen C."/>
            <person name="Yanf M."/>
            <person name="Daum C."/>
            <person name="Ng V."/>
            <person name="Clum A."/>
            <person name="Ohm R."/>
            <person name="Martin F."/>
            <person name="Silar P."/>
            <person name="Natvig D."/>
            <person name="Lalanne C."/>
            <person name="Gautier V."/>
            <person name="Ament-Velasquez S.L."/>
            <person name="Kruys A."/>
            <person name="Hutchinson M.I."/>
            <person name="Powell A.J."/>
            <person name="Barry K."/>
            <person name="Miller A.N."/>
            <person name="Grigoriev I.V."/>
            <person name="Debuchy R."/>
            <person name="Gladieux P."/>
            <person name="Thoren M.H."/>
            <person name="Johannesson H."/>
        </authorList>
    </citation>
    <scope>NUCLEOTIDE SEQUENCE</scope>
    <source>
        <strain evidence="1">CBS 508.74</strain>
    </source>
</reference>